<dbReference type="AlphaFoldDB" id="A0A8J2M8H2"/>
<sequence>MSTNDTADVCLTIPNSGDGERKPGVHRNVSMNRFQVSKLNIDSNDLPASSSIADAAETGNAKPEMHKAASEPPPLSHPTLKDTERKNSAMGRFEKFLKLSSVVKALGGYKC</sequence>
<proteinExistence type="predicted"/>
<protein>
    <submittedName>
        <fullName evidence="2">Uncharacterized protein</fullName>
    </submittedName>
</protein>
<gene>
    <name evidence="2" type="ORF">CJOHNSTONI_LOCUS7167</name>
</gene>
<accession>A0A8J2M8H2</accession>
<name>A0A8J2M8H2_9BILA</name>
<feature type="region of interest" description="Disordered" evidence="1">
    <location>
        <begin position="55"/>
        <end position="83"/>
    </location>
</feature>
<keyword evidence="3" id="KW-1185">Reference proteome</keyword>
<dbReference type="OrthoDB" id="5841527at2759"/>
<evidence type="ECO:0000313" key="2">
    <source>
        <dbReference type="EMBL" id="CAG9537341.1"/>
    </source>
</evidence>
<evidence type="ECO:0000313" key="3">
    <source>
        <dbReference type="Proteomes" id="UP000746747"/>
    </source>
</evidence>
<dbReference type="EMBL" id="CAKAEH010001537">
    <property type="protein sequence ID" value="CAG9537341.1"/>
    <property type="molecule type" value="Genomic_DNA"/>
</dbReference>
<feature type="region of interest" description="Disordered" evidence="1">
    <location>
        <begin position="1"/>
        <end position="25"/>
    </location>
</feature>
<reference evidence="2" key="1">
    <citation type="submission" date="2021-09" db="EMBL/GenBank/DDBJ databases">
        <authorList>
            <consortium name="Pathogen Informatics"/>
        </authorList>
    </citation>
    <scope>NUCLEOTIDE SEQUENCE</scope>
</reference>
<organism evidence="2 3">
    <name type="scientific">Cercopithifilaria johnstoni</name>
    <dbReference type="NCBI Taxonomy" id="2874296"/>
    <lineage>
        <taxon>Eukaryota</taxon>
        <taxon>Metazoa</taxon>
        <taxon>Ecdysozoa</taxon>
        <taxon>Nematoda</taxon>
        <taxon>Chromadorea</taxon>
        <taxon>Rhabditida</taxon>
        <taxon>Spirurina</taxon>
        <taxon>Spiruromorpha</taxon>
        <taxon>Filarioidea</taxon>
        <taxon>Onchocercidae</taxon>
        <taxon>Cercopithifilaria</taxon>
    </lineage>
</organism>
<comment type="caution">
    <text evidence="2">The sequence shown here is derived from an EMBL/GenBank/DDBJ whole genome shotgun (WGS) entry which is preliminary data.</text>
</comment>
<evidence type="ECO:0000256" key="1">
    <source>
        <dbReference type="SAM" id="MobiDB-lite"/>
    </source>
</evidence>
<dbReference type="Proteomes" id="UP000746747">
    <property type="component" value="Unassembled WGS sequence"/>
</dbReference>